<feature type="transmembrane region" description="Helical" evidence="1">
    <location>
        <begin position="20"/>
        <end position="42"/>
    </location>
</feature>
<feature type="transmembrane region" description="Helical" evidence="1">
    <location>
        <begin position="200"/>
        <end position="225"/>
    </location>
</feature>
<sequence>MNRSRPALPGLGALRPALQWAAGWWQILHLGAVMGVLALSASGRRQARHTGLAAQLVRASGPMLLGFTLATAVLSLVIIRIVIVTAHSYGLSQYALEMVVRVLVLELIPLAAALFGALNATLPMADEVATLRRRGQFAALQQQGLDPLATLVLPRLLAGLFAVLLLAALSCVVTLVLAYVSAHGFGLGGFERYTRTVGRVFSPSVTLIFCGKVFLLGSAVAWIPLVTVLQNPASRRSRASAELQGLVRLFLVVLAIEAAALVGNYY</sequence>
<organism evidence="2 3">
    <name type="scientific">Pseudaquabacterium pictum</name>
    <dbReference type="NCBI Taxonomy" id="2315236"/>
    <lineage>
        <taxon>Bacteria</taxon>
        <taxon>Pseudomonadati</taxon>
        <taxon>Pseudomonadota</taxon>
        <taxon>Betaproteobacteria</taxon>
        <taxon>Burkholderiales</taxon>
        <taxon>Sphaerotilaceae</taxon>
        <taxon>Pseudaquabacterium</taxon>
    </lineage>
</organism>
<gene>
    <name evidence="2" type="ORF">AQPW35_49330</name>
</gene>
<name>A0A480AZW9_9BURK</name>
<feature type="transmembrane region" description="Helical" evidence="1">
    <location>
        <begin position="103"/>
        <end position="125"/>
    </location>
</feature>
<keyword evidence="1" id="KW-0812">Transmembrane</keyword>
<comment type="caution">
    <text evidence="2">The sequence shown here is derived from an EMBL/GenBank/DDBJ whole genome shotgun (WGS) entry which is preliminary data.</text>
</comment>
<feature type="transmembrane region" description="Helical" evidence="1">
    <location>
        <begin position="63"/>
        <end position="83"/>
    </location>
</feature>
<keyword evidence="1" id="KW-1133">Transmembrane helix</keyword>
<evidence type="ECO:0000313" key="3">
    <source>
        <dbReference type="Proteomes" id="UP000301751"/>
    </source>
</evidence>
<dbReference type="InterPro" id="IPR030802">
    <property type="entry name" value="Permease_MalE"/>
</dbReference>
<dbReference type="AlphaFoldDB" id="A0A480AZW9"/>
<keyword evidence="3" id="KW-1185">Reference proteome</keyword>
<keyword evidence="1" id="KW-0472">Membrane</keyword>
<dbReference type="Pfam" id="PF02405">
    <property type="entry name" value="MlaE"/>
    <property type="match status" value="1"/>
</dbReference>
<protein>
    <recommendedName>
        <fullName evidence="4">ABC transporter permease</fullName>
    </recommendedName>
</protein>
<evidence type="ECO:0000313" key="2">
    <source>
        <dbReference type="EMBL" id="GCL65852.1"/>
    </source>
</evidence>
<dbReference type="EMBL" id="BJCL01000021">
    <property type="protein sequence ID" value="GCL65852.1"/>
    <property type="molecule type" value="Genomic_DNA"/>
</dbReference>
<accession>A0A480AZW9</accession>
<dbReference type="RefSeq" id="WP_137735557.1">
    <property type="nucleotide sequence ID" value="NZ_BJCL01000021.1"/>
</dbReference>
<dbReference type="GO" id="GO:0043190">
    <property type="term" value="C:ATP-binding cassette (ABC) transporter complex"/>
    <property type="evidence" value="ECO:0007669"/>
    <property type="project" value="InterPro"/>
</dbReference>
<dbReference type="Proteomes" id="UP000301751">
    <property type="component" value="Unassembled WGS sequence"/>
</dbReference>
<evidence type="ECO:0000256" key="1">
    <source>
        <dbReference type="SAM" id="Phobius"/>
    </source>
</evidence>
<feature type="transmembrane region" description="Helical" evidence="1">
    <location>
        <begin position="246"/>
        <end position="265"/>
    </location>
</feature>
<evidence type="ECO:0008006" key="4">
    <source>
        <dbReference type="Google" id="ProtNLM"/>
    </source>
</evidence>
<reference evidence="3" key="1">
    <citation type="submission" date="2019-03" db="EMBL/GenBank/DDBJ databases">
        <title>Aquabacterium pictum sp.nov., the first bacteriochlorophyll a-containing freshwater bacterium in the genus Aquabacterium of the class Betaproteobacteria.</title>
        <authorList>
            <person name="Hirose S."/>
            <person name="Tank M."/>
            <person name="Hara E."/>
            <person name="Tamaki H."/>
            <person name="Takaichi S."/>
            <person name="Haruta S."/>
            <person name="Hanada S."/>
        </authorList>
    </citation>
    <scope>NUCLEOTIDE SEQUENCE [LARGE SCALE GENOMIC DNA]</scope>
    <source>
        <strain evidence="3">W35</strain>
    </source>
</reference>
<proteinExistence type="predicted"/>
<feature type="transmembrane region" description="Helical" evidence="1">
    <location>
        <begin position="156"/>
        <end position="180"/>
    </location>
</feature>
<dbReference type="OrthoDB" id="8903628at2"/>